<dbReference type="EMBL" id="JAACJO010000009">
    <property type="protein sequence ID" value="KAF5354291.1"/>
    <property type="molecule type" value="Genomic_DNA"/>
</dbReference>
<dbReference type="SUPFAM" id="SSF52047">
    <property type="entry name" value="RNI-like"/>
    <property type="match status" value="1"/>
</dbReference>
<dbReference type="Proteomes" id="UP000559027">
    <property type="component" value="Unassembled WGS sequence"/>
</dbReference>
<evidence type="ECO:0000313" key="2">
    <source>
        <dbReference type="Proteomes" id="UP000559027"/>
    </source>
</evidence>
<sequence>MDLPQEIINSVIFHLRHDPSTLLVLCLVCRAFLPESRRYLYQKIAHGQQAYVPYGCLMLNPNKNTQLFISLSRGHSSLAKYIHTFAYIFSPGSGGNERICGSLNASLQLMTNLKDLSLFSLGIPLSRLVQGCTFELEVFSYTPLVSEWDSGSIDLHEFVTHQRALRRLMFIEINPLDDDLKSMWPATTSLPRLQHLTGDALAIKHLLPTCSPTSLSWAMVLGGDFYNVPNLTQKLENLRSLCLHCIGPPRAPQITPLINHCRNLQILHISGTPNRDFFIAGLPVVLHFPNLRIFIQSFPTENLQQIWNTAQGDLSAYLELRRTEARTWFQVLHHFQVAYFQHSSIRGNKCFVAYERGAPDLIGVEAREVWGVSPWI</sequence>
<organism evidence="1 2">
    <name type="scientific">Leucocoprinus leucothites</name>
    <dbReference type="NCBI Taxonomy" id="201217"/>
    <lineage>
        <taxon>Eukaryota</taxon>
        <taxon>Fungi</taxon>
        <taxon>Dikarya</taxon>
        <taxon>Basidiomycota</taxon>
        <taxon>Agaricomycotina</taxon>
        <taxon>Agaricomycetes</taxon>
        <taxon>Agaricomycetidae</taxon>
        <taxon>Agaricales</taxon>
        <taxon>Agaricineae</taxon>
        <taxon>Agaricaceae</taxon>
        <taxon>Leucocoprinus</taxon>
    </lineage>
</organism>
<dbReference type="AlphaFoldDB" id="A0A8H5D637"/>
<gene>
    <name evidence="1" type="ORF">D9756_007361</name>
</gene>
<protein>
    <recommendedName>
        <fullName evidence="3">F-box domain-containing protein</fullName>
    </recommendedName>
</protein>
<dbReference type="OrthoDB" id="2788229at2759"/>
<comment type="caution">
    <text evidence="1">The sequence shown here is derived from an EMBL/GenBank/DDBJ whole genome shotgun (WGS) entry which is preliminary data.</text>
</comment>
<dbReference type="InterPro" id="IPR032675">
    <property type="entry name" value="LRR_dom_sf"/>
</dbReference>
<evidence type="ECO:0008006" key="3">
    <source>
        <dbReference type="Google" id="ProtNLM"/>
    </source>
</evidence>
<accession>A0A8H5D637</accession>
<proteinExistence type="predicted"/>
<keyword evidence="2" id="KW-1185">Reference proteome</keyword>
<evidence type="ECO:0000313" key="1">
    <source>
        <dbReference type="EMBL" id="KAF5354291.1"/>
    </source>
</evidence>
<name>A0A8H5D637_9AGAR</name>
<dbReference type="Gene3D" id="3.80.10.10">
    <property type="entry name" value="Ribonuclease Inhibitor"/>
    <property type="match status" value="1"/>
</dbReference>
<reference evidence="1 2" key="1">
    <citation type="journal article" date="2020" name="ISME J.">
        <title>Uncovering the hidden diversity of litter-decomposition mechanisms in mushroom-forming fungi.</title>
        <authorList>
            <person name="Floudas D."/>
            <person name="Bentzer J."/>
            <person name="Ahren D."/>
            <person name="Johansson T."/>
            <person name="Persson P."/>
            <person name="Tunlid A."/>
        </authorList>
    </citation>
    <scope>NUCLEOTIDE SEQUENCE [LARGE SCALE GENOMIC DNA]</scope>
    <source>
        <strain evidence="1 2">CBS 146.42</strain>
    </source>
</reference>